<dbReference type="PANTHER" id="PTHR24301:SF2">
    <property type="entry name" value="THROMBOXANE-A SYNTHASE"/>
    <property type="match status" value="1"/>
</dbReference>
<feature type="binding site" description="axial binding residue" evidence="3">
    <location>
        <position position="509"/>
    </location>
    <ligand>
        <name>heme</name>
        <dbReference type="ChEBI" id="CHEBI:30413"/>
    </ligand>
    <ligandPart>
        <name>Fe</name>
        <dbReference type="ChEBI" id="CHEBI:18248"/>
    </ligandPart>
</feature>
<proteinExistence type="inferred from homology"/>
<dbReference type="InterPro" id="IPR001128">
    <property type="entry name" value="Cyt_P450"/>
</dbReference>
<sequence>MALLRIFLNSDWTSVALTLIAVYISFYYYKYFSRKNKVPGPLPLPLIGNLLDAAKFGLNNAPEWAFALSQRYGEIYEIYLGSQKVVVISNAELMDKLMDPSTKTNFFNRYPANSNLKELGYNGNGVFFNHNFENWKFNRKFLSKSLMSPKFQAETLQQQQESFCDASQYLDFISDENSGGSAGPTKINLATTILNFNADLIIRMATGKKGGSLVNHLENTYSLENYTKTKKIKQNSGSNSVARELSIEFPKLTHEWGVDILYIFSLPKWLRHYVPGFSHFNTKCVKHAKSLNDILYGIIDEREKEIATLPKEADLESNLLTMLLTTNTERDPDRMIDVNGGFMGTLEKSEISRILLEVCHGSIEETSWVFSLATYYILKIPNVQRKFLKEIETILSFDYEHQITFEDLKKFKYLNAIIHETLRLFPPLPVMGRVNTTVDEVGGYKWEPDTLFWPFFQGLHMNEKHWSNPQEFNPERFLNTNNGSNFEDDLSSMFEKNSYLPFGGGIRKCPGRNMAMVNIKSNLISLFRKYKVELADKNAPPMTGFTGVYQFKELDVYLQPRNN</sequence>
<feature type="transmembrane region" description="Helical" evidence="5">
    <location>
        <begin position="12"/>
        <end position="29"/>
    </location>
</feature>
<organism evidence="6 7">
    <name type="scientific">Ambispora gerdemannii</name>
    <dbReference type="NCBI Taxonomy" id="144530"/>
    <lineage>
        <taxon>Eukaryota</taxon>
        <taxon>Fungi</taxon>
        <taxon>Fungi incertae sedis</taxon>
        <taxon>Mucoromycota</taxon>
        <taxon>Glomeromycotina</taxon>
        <taxon>Glomeromycetes</taxon>
        <taxon>Archaeosporales</taxon>
        <taxon>Ambisporaceae</taxon>
        <taxon>Ambispora</taxon>
    </lineage>
</organism>
<dbReference type="Proteomes" id="UP000789831">
    <property type="component" value="Unassembled WGS sequence"/>
</dbReference>
<dbReference type="InterPro" id="IPR017972">
    <property type="entry name" value="Cyt_P450_CS"/>
</dbReference>
<protein>
    <submittedName>
        <fullName evidence="6">4742_t:CDS:1</fullName>
    </submittedName>
</protein>
<comment type="cofactor">
    <cofactor evidence="3">
        <name>heme</name>
        <dbReference type="ChEBI" id="CHEBI:30413"/>
    </cofactor>
</comment>
<dbReference type="GO" id="GO:0005506">
    <property type="term" value="F:iron ion binding"/>
    <property type="evidence" value="ECO:0007669"/>
    <property type="project" value="InterPro"/>
</dbReference>
<evidence type="ECO:0000256" key="1">
    <source>
        <dbReference type="ARBA" id="ARBA00022723"/>
    </source>
</evidence>
<dbReference type="GO" id="GO:0004497">
    <property type="term" value="F:monooxygenase activity"/>
    <property type="evidence" value="ECO:0007669"/>
    <property type="project" value="UniProtKB-KW"/>
</dbReference>
<dbReference type="OrthoDB" id="1470350at2759"/>
<evidence type="ECO:0000256" key="2">
    <source>
        <dbReference type="ARBA" id="ARBA00023004"/>
    </source>
</evidence>
<evidence type="ECO:0000313" key="6">
    <source>
        <dbReference type="EMBL" id="CAG8577448.1"/>
    </source>
</evidence>
<keyword evidence="7" id="KW-1185">Reference proteome</keyword>
<evidence type="ECO:0000256" key="4">
    <source>
        <dbReference type="RuleBase" id="RU000461"/>
    </source>
</evidence>
<evidence type="ECO:0000256" key="3">
    <source>
        <dbReference type="PIRSR" id="PIRSR602401-1"/>
    </source>
</evidence>
<dbReference type="PRINTS" id="PR00385">
    <property type="entry name" value="P450"/>
</dbReference>
<dbReference type="Gene3D" id="1.10.630.10">
    <property type="entry name" value="Cytochrome P450"/>
    <property type="match status" value="1"/>
</dbReference>
<keyword evidence="5" id="KW-1133">Transmembrane helix</keyword>
<reference evidence="6" key="1">
    <citation type="submission" date="2021-06" db="EMBL/GenBank/DDBJ databases">
        <authorList>
            <person name="Kallberg Y."/>
            <person name="Tangrot J."/>
            <person name="Rosling A."/>
        </authorList>
    </citation>
    <scope>NUCLEOTIDE SEQUENCE</scope>
    <source>
        <strain evidence="6">MT106</strain>
    </source>
</reference>
<dbReference type="AlphaFoldDB" id="A0A9N9BUY9"/>
<evidence type="ECO:0000313" key="7">
    <source>
        <dbReference type="Proteomes" id="UP000789831"/>
    </source>
</evidence>
<keyword evidence="3 4" id="KW-0349">Heme</keyword>
<keyword evidence="1 3" id="KW-0479">Metal-binding</keyword>
<keyword evidence="5" id="KW-0812">Transmembrane</keyword>
<dbReference type="PROSITE" id="PS00086">
    <property type="entry name" value="CYTOCHROME_P450"/>
    <property type="match status" value="1"/>
</dbReference>
<keyword evidence="2 3" id="KW-0408">Iron</keyword>
<keyword evidence="4" id="KW-0503">Monooxygenase</keyword>
<dbReference type="Pfam" id="PF00067">
    <property type="entry name" value="p450"/>
    <property type="match status" value="1"/>
</dbReference>
<gene>
    <name evidence="6" type="ORF">AGERDE_LOCUS7951</name>
</gene>
<dbReference type="GO" id="GO:0020037">
    <property type="term" value="F:heme binding"/>
    <property type="evidence" value="ECO:0007669"/>
    <property type="project" value="InterPro"/>
</dbReference>
<dbReference type="PANTHER" id="PTHR24301">
    <property type="entry name" value="THROMBOXANE-A SYNTHASE"/>
    <property type="match status" value="1"/>
</dbReference>
<comment type="similarity">
    <text evidence="4">Belongs to the cytochrome P450 family.</text>
</comment>
<dbReference type="GO" id="GO:0016705">
    <property type="term" value="F:oxidoreductase activity, acting on paired donors, with incorporation or reduction of molecular oxygen"/>
    <property type="evidence" value="ECO:0007669"/>
    <property type="project" value="InterPro"/>
</dbReference>
<comment type="caution">
    <text evidence="6">The sequence shown here is derived from an EMBL/GenBank/DDBJ whole genome shotgun (WGS) entry which is preliminary data.</text>
</comment>
<keyword evidence="5" id="KW-0472">Membrane</keyword>
<dbReference type="EMBL" id="CAJVPL010001561">
    <property type="protein sequence ID" value="CAG8577448.1"/>
    <property type="molecule type" value="Genomic_DNA"/>
</dbReference>
<name>A0A9N9BUY9_9GLOM</name>
<dbReference type="InterPro" id="IPR002401">
    <property type="entry name" value="Cyt_P450_E_grp-I"/>
</dbReference>
<dbReference type="SUPFAM" id="SSF48264">
    <property type="entry name" value="Cytochrome P450"/>
    <property type="match status" value="1"/>
</dbReference>
<evidence type="ECO:0000256" key="5">
    <source>
        <dbReference type="SAM" id="Phobius"/>
    </source>
</evidence>
<dbReference type="PRINTS" id="PR00463">
    <property type="entry name" value="EP450I"/>
</dbReference>
<accession>A0A9N9BUY9</accession>
<keyword evidence="4" id="KW-0560">Oxidoreductase</keyword>
<dbReference type="InterPro" id="IPR036396">
    <property type="entry name" value="Cyt_P450_sf"/>
</dbReference>